<dbReference type="FunFam" id="2.10.25.140:FF:000001">
    <property type="entry name" value="Delta-like protein"/>
    <property type="match status" value="1"/>
</dbReference>
<keyword evidence="14" id="KW-1185">Reference proteome</keyword>
<evidence type="ECO:0000313" key="13">
    <source>
        <dbReference type="EMBL" id="PIK43092.1"/>
    </source>
</evidence>
<keyword evidence="3 9" id="KW-0732">Signal</keyword>
<dbReference type="PROSITE" id="PS50026">
    <property type="entry name" value="EGF_3"/>
    <property type="match status" value="3"/>
</dbReference>
<evidence type="ECO:0000256" key="10">
    <source>
        <dbReference type="SAM" id="MobiDB-lite"/>
    </source>
</evidence>
<dbReference type="PANTHER" id="PTHR12916">
    <property type="entry name" value="CYTOCHROME C OXIDASE POLYPEPTIDE VIC-2"/>
    <property type="match status" value="1"/>
</dbReference>
<dbReference type="InterPro" id="IPR001774">
    <property type="entry name" value="DSL"/>
</dbReference>
<dbReference type="GO" id="GO:0007154">
    <property type="term" value="P:cell communication"/>
    <property type="evidence" value="ECO:0007669"/>
    <property type="project" value="InterPro"/>
</dbReference>
<gene>
    <name evidence="13" type="ORF">BSL78_20068</name>
</gene>
<dbReference type="InterPro" id="IPR001881">
    <property type="entry name" value="EGF-like_Ca-bd_dom"/>
</dbReference>
<keyword evidence="2 7" id="KW-0245">EGF-like domain</keyword>
<feature type="disulfide bond" evidence="8">
    <location>
        <begin position="314"/>
        <end position="323"/>
    </location>
</feature>
<dbReference type="GO" id="GO:0016020">
    <property type="term" value="C:membrane"/>
    <property type="evidence" value="ECO:0007669"/>
    <property type="project" value="UniProtKB-SubCell"/>
</dbReference>
<dbReference type="PROSITE" id="PS00022">
    <property type="entry name" value="EGF_1"/>
    <property type="match status" value="2"/>
</dbReference>
<dbReference type="InterPro" id="IPR009030">
    <property type="entry name" value="Growth_fac_rcpt_cys_sf"/>
</dbReference>
<dbReference type="CDD" id="cd00054">
    <property type="entry name" value="EGF_CA"/>
    <property type="match status" value="3"/>
</dbReference>
<keyword evidence="9" id="KW-1133">Transmembrane helix</keyword>
<evidence type="ECO:0000256" key="3">
    <source>
        <dbReference type="ARBA" id="ARBA00022729"/>
    </source>
</evidence>
<keyword evidence="1 9" id="KW-0217">Developmental protein</keyword>
<dbReference type="SMART" id="SM00051">
    <property type="entry name" value="DSL"/>
    <property type="match status" value="1"/>
</dbReference>
<feature type="domain" description="EGF-like" evidence="11">
    <location>
        <begin position="399"/>
        <end position="435"/>
    </location>
</feature>
<feature type="disulfide bond" evidence="7">
    <location>
        <begin position="425"/>
        <end position="434"/>
    </location>
</feature>
<dbReference type="Proteomes" id="UP000230750">
    <property type="component" value="Unassembled WGS sequence"/>
</dbReference>
<feature type="compositionally biased region" description="Basic and acidic residues" evidence="10">
    <location>
        <begin position="92"/>
        <end position="116"/>
    </location>
</feature>
<keyword evidence="9" id="KW-0472">Membrane</keyword>
<dbReference type="Pfam" id="PF00008">
    <property type="entry name" value="EGF"/>
    <property type="match status" value="3"/>
</dbReference>
<dbReference type="PROSITE" id="PS01186">
    <property type="entry name" value="EGF_2"/>
    <property type="match status" value="1"/>
</dbReference>
<reference evidence="13 14" key="1">
    <citation type="journal article" date="2017" name="PLoS Biol.">
        <title>The sea cucumber genome provides insights into morphological evolution and visceral regeneration.</title>
        <authorList>
            <person name="Zhang X."/>
            <person name="Sun L."/>
            <person name="Yuan J."/>
            <person name="Sun Y."/>
            <person name="Gao Y."/>
            <person name="Zhang L."/>
            <person name="Li S."/>
            <person name="Dai H."/>
            <person name="Hamel J.F."/>
            <person name="Liu C."/>
            <person name="Yu Y."/>
            <person name="Liu S."/>
            <person name="Lin W."/>
            <person name="Guo K."/>
            <person name="Jin S."/>
            <person name="Xu P."/>
            <person name="Storey K.B."/>
            <person name="Huan P."/>
            <person name="Zhang T."/>
            <person name="Zhou Y."/>
            <person name="Zhang J."/>
            <person name="Lin C."/>
            <person name="Li X."/>
            <person name="Xing L."/>
            <person name="Huo D."/>
            <person name="Sun M."/>
            <person name="Wang L."/>
            <person name="Mercier A."/>
            <person name="Li F."/>
            <person name="Yang H."/>
            <person name="Xiang J."/>
        </authorList>
    </citation>
    <scope>NUCLEOTIDE SEQUENCE [LARGE SCALE GENOMIC DNA]</scope>
    <source>
        <strain evidence="13">Shaxun</strain>
        <tissue evidence="13">Muscle</tissue>
    </source>
</reference>
<accession>A0A2G8K520</accession>
<feature type="domain" description="EGF-like" evidence="11">
    <location>
        <begin position="361"/>
        <end position="397"/>
    </location>
</feature>
<comment type="caution">
    <text evidence="13">The sequence shown here is derived from an EMBL/GenBank/DDBJ whole genome shotgun (WGS) entry which is preliminary data.</text>
</comment>
<dbReference type="FunFam" id="2.10.25.10:FF:000122">
    <property type="entry name" value="Protein crumbs homolog 2"/>
    <property type="match status" value="1"/>
</dbReference>
<dbReference type="InterPro" id="IPR000152">
    <property type="entry name" value="EGF-type_Asp/Asn_hydroxyl_site"/>
</dbReference>
<comment type="subcellular location">
    <subcellularLocation>
        <location evidence="9">Membrane</location>
        <topology evidence="9">Single-pass type I membrane protein</topology>
    </subcellularLocation>
</comment>
<evidence type="ECO:0000256" key="1">
    <source>
        <dbReference type="ARBA" id="ARBA00022473"/>
    </source>
</evidence>
<dbReference type="PANTHER" id="PTHR12916:SF4">
    <property type="entry name" value="UNINFLATABLE, ISOFORM C"/>
    <property type="match status" value="1"/>
</dbReference>
<dbReference type="InterPro" id="IPR000742">
    <property type="entry name" value="EGF"/>
</dbReference>
<evidence type="ECO:0000256" key="5">
    <source>
        <dbReference type="ARBA" id="ARBA00023157"/>
    </source>
</evidence>
<evidence type="ECO:0000256" key="4">
    <source>
        <dbReference type="ARBA" id="ARBA00022737"/>
    </source>
</evidence>
<dbReference type="STRING" id="307972.A0A2G8K520"/>
<dbReference type="Gene3D" id="2.10.25.10">
    <property type="entry name" value="Laminin"/>
    <property type="match status" value="3"/>
</dbReference>
<dbReference type="Gene3D" id="2.10.25.140">
    <property type="match status" value="1"/>
</dbReference>
<dbReference type="FunFam" id="2.10.25.10:FF:000334">
    <property type="entry name" value="protein delta homolog 2 isoform X1"/>
    <property type="match status" value="1"/>
</dbReference>
<feature type="domain" description="EGF-like" evidence="11">
    <location>
        <begin position="437"/>
        <end position="473"/>
    </location>
</feature>
<name>A0A2G8K520_STIJA</name>
<dbReference type="AlphaFoldDB" id="A0A2G8K520"/>
<evidence type="ECO:0000256" key="9">
    <source>
        <dbReference type="RuleBase" id="RU280815"/>
    </source>
</evidence>
<dbReference type="PRINTS" id="PR00010">
    <property type="entry name" value="EGFBLOOD"/>
</dbReference>
<feature type="region of interest" description="Disordered" evidence="10">
    <location>
        <begin position="67"/>
        <end position="116"/>
    </location>
</feature>
<evidence type="ECO:0000256" key="6">
    <source>
        <dbReference type="ARBA" id="ARBA00023180"/>
    </source>
</evidence>
<dbReference type="Pfam" id="PF01414">
    <property type="entry name" value="DSL"/>
    <property type="match status" value="1"/>
</dbReference>
<dbReference type="PROSITE" id="PS51051">
    <property type="entry name" value="DSL"/>
    <property type="match status" value="1"/>
</dbReference>
<keyword evidence="4 9" id="KW-0677">Repeat</keyword>
<dbReference type="EMBL" id="MRZV01000877">
    <property type="protein sequence ID" value="PIK43092.1"/>
    <property type="molecule type" value="Genomic_DNA"/>
</dbReference>
<comment type="function">
    <text evidence="9">Putative Notch ligand involved in the mediation of Notch signaling.</text>
</comment>
<evidence type="ECO:0000256" key="8">
    <source>
        <dbReference type="PROSITE-ProRule" id="PRU00377"/>
    </source>
</evidence>
<keyword evidence="5 7" id="KW-1015">Disulfide bond</keyword>
<dbReference type="FunFam" id="2.10.25.10:FF:000472">
    <property type="entry name" value="Uncharacterized protein, isoform A"/>
    <property type="match status" value="1"/>
</dbReference>
<dbReference type="SMART" id="SM00179">
    <property type="entry name" value="EGF_CA"/>
    <property type="match status" value="3"/>
</dbReference>
<dbReference type="Gene3D" id="2.60.40.3510">
    <property type="match status" value="1"/>
</dbReference>
<feature type="disulfide bond" evidence="7">
    <location>
        <begin position="387"/>
        <end position="396"/>
    </location>
</feature>
<protein>
    <recommendedName>
        <fullName evidence="9">Delta-like protein</fullName>
    </recommendedName>
</protein>
<proteinExistence type="predicted"/>
<keyword evidence="9" id="KW-0812">Transmembrane</keyword>
<dbReference type="GO" id="GO:0005509">
    <property type="term" value="F:calcium ion binding"/>
    <property type="evidence" value="ECO:0007669"/>
    <property type="project" value="InterPro"/>
</dbReference>
<dbReference type="SMART" id="SM00181">
    <property type="entry name" value="EGF"/>
    <property type="match status" value="3"/>
</dbReference>
<keyword evidence="6" id="KW-0325">Glycoprotein</keyword>
<dbReference type="PROSITE" id="PS01187">
    <property type="entry name" value="EGF_CA"/>
    <property type="match status" value="2"/>
</dbReference>
<dbReference type="PROSITE" id="PS00010">
    <property type="entry name" value="ASX_HYDROXYL"/>
    <property type="match status" value="3"/>
</dbReference>
<organism evidence="13 14">
    <name type="scientific">Stichopus japonicus</name>
    <name type="common">Sea cucumber</name>
    <dbReference type="NCBI Taxonomy" id="307972"/>
    <lineage>
        <taxon>Eukaryota</taxon>
        <taxon>Metazoa</taxon>
        <taxon>Echinodermata</taxon>
        <taxon>Eleutherozoa</taxon>
        <taxon>Echinozoa</taxon>
        <taxon>Holothuroidea</taxon>
        <taxon>Aspidochirotacea</taxon>
        <taxon>Aspidochirotida</taxon>
        <taxon>Stichopodidae</taxon>
        <taxon>Apostichopus</taxon>
    </lineage>
</organism>
<comment type="caution">
    <text evidence="7">Lacks conserved residue(s) required for the propagation of feature annotation.</text>
</comment>
<evidence type="ECO:0000259" key="12">
    <source>
        <dbReference type="PROSITE" id="PS51051"/>
    </source>
</evidence>
<evidence type="ECO:0000256" key="7">
    <source>
        <dbReference type="PROSITE-ProRule" id="PRU00076"/>
    </source>
</evidence>
<dbReference type="InterPro" id="IPR018097">
    <property type="entry name" value="EGF_Ca-bd_CS"/>
</dbReference>
<evidence type="ECO:0000313" key="14">
    <source>
        <dbReference type="Proteomes" id="UP000230750"/>
    </source>
</evidence>
<dbReference type="SUPFAM" id="SSF57184">
    <property type="entry name" value="Growth factor receptor domain"/>
    <property type="match status" value="1"/>
</dbReference>
<feature type="disulfide bond" evidence="8">
    <location>
        <begin position="349"/>
        <end position="358"/>
    </location>
</feature>
<sequence>MLTGGGGPVGPMFTEGERTVRPLFTGGGLVGPLLTRGGGPVGPMFNEGESTVKLLLTGEWPSDHCSLEEGPSNQCSLKERGPSNHYSLEEGPSDHRSQRVREPSGHCSIEKDPSDHCSLEKGPSDYCPSDHCSLEERYPSNHCSRIGLKLQVYILRALFSWGGVTLELKLVRYRNPSHNELDGGCCDLFCWDHCDNRFVICVHRTGSTMSTSHCTYKKVQTGVIYASDDDFNFPSTLPSNIANPIVFDIASWQGGVRIKIDVWMEDNNADDHIDFYARNININPARTESTANFLSYTLTGQGTSETNIQLKAYCQSNYYGSNCNTYCVPRDSDSSGHYTCNSRTGAKICRPGYRGALCKININECESTPCQNGGECTDGRNSFSCTCLAGTSGNLCQMNFDDCASQPCQHQATCVDQINGYQCLCQVGYTGRTCEIDVDECSSNPCQNRATCLDQVDGYFCECSPGLKELLVTSRLTNALVVPVVMARLAPMV</sequence>
<evidence type="ECO:0000256" key="2">
    <source>
        <dbReference type="ARBA" id="ARBA00022536"/>
    </source>
</evidence>
<feature type="domain" description="DSL" evidence="12">
    <location>
        <begin position="312"/>
        <end position="358"/>
    </location>
</feature>
<dbReference type="OrthoDB" id="6250255at2759"/>
<evidence type="ECO:0000259" key="11">
    <source>
        <dbReference type="PROSITE" id="PS50026"/>
    </source>
</evidence>